<feature type="domain" description="RNA polymerase N-terminal" evidence="11">
    <location>
        <begin position="302"/>
        <end position="584"/>
    </location>
</feature>
<dbReference type="GO" id="GO:0008270">
    <property type="term" value="F:zinc ion binding"/>
    <property type="evidence" value="ECO:0007669"/>
    <property type="project" value="UniProtKB-UniRule"/>
</dbReference>
<evidence type="ECO:0000256" key="10">
    <source>
        <dbReference type="SAM" id="MobiDB-lite"/>
    </source>
</evidence>
<dbReference type="InterPro" id="IPR007066">
    <property type="entry name" value="RNA_pol_Rpb1_3"/>
</dbReference>
<evidence type="ECO:0000259" key="11">
    <source>
        <dbReference type="SMART" id="SM00663"/>
    </source>
</evidence>
<comment type="similarity">
    <text evidence="7 8">Belongs to the RNA polymerase beta' chain family.</text>
</comment>
<dbReference type="InterPro" id="IPR042102">
    <property type="entry name" value="RNA_pol_Rpb1_3_sf"/>
</dbReference>
<protein>
    <recommendedName>
        <fullName evidence="7">DNA-directed RNA polymerase subunit beta'</fullName>
        <shortName evidence="7">RNAP subunit beta'</shortName>
        <ecNumber evidence="7">2.7.7.6</ecNumber>
    </recommendedName>
    <alternativeName>
        <fullName evidence="7">RNA polymerase subunit beta'</fullName>
    </alternativeName>
    <alternativeName>
        <fullName evidence="7">Transcriptase subunit beta'</fullName>
    </alternativeName>
</protein>
<organism evidence="12 13">
    <name type="scientific">Candidatus Uhrbacteria bacterium RIFOXYC2_FULL_47_19</name>
    <dbReference type="NCBI Taxonomy" id="1802424"/>
    <lineage>
        <taxon>Bacteria</taxon>
        <taxon>Candidatus Uhriibacteriota</taxon>
    </lineage>
</organism>
<feature type="coiled-coil region" evidence="9">
    <location>
        <begin position="147"/>
        <end position="178"/>
    </location>
</feature>
<comment type="function">
    <text evidence="7 8">DNA-dependent RNA polymerase catalyzes the transcription of DNA into RNA using the four ribonucleoside triphosphates as substrates.</text>
</comment>
<feature type="binding site" evidence="7">
    <location>
        <position position="858"/>
    </location>
    <ligand>
        <name>Zn(2+)</name>
        <dbReference type="ChEBI" id="CHEBI:29105"/>
        <label>2</label>
    </ligand>
</feature>
<dbReference type="Gene3D" id="1.10.40.90">
    <property type="match status" value="1"/>
</dbReference>
<reference evidence="12 13" key="1">
    <citation type="journal article" date="2016" name="Nat. Commun.">
        <title>Thousands of microbial genomes shed light on interconnected biogeochemical processes in an aquifer system.</title>
        <authorList>
            <person name="Anantharaman K."/>
            <person name="Brown C.T."/>
            <person name="Hug L.A."/>
            <person name="Sharon I."/>
            <person name="Castelle C.J."/>
            <person name="Probst A.J."/>
            <person name="Thomas B.C."/>
            <person name="Singh A."/>
            <person name="Wilkins M.J."/>
            <person name="Karaoz U."/>
            <person name="Brodie E.L."/>
            <person name="Williams K.H."/>
            <person name="Hubbard S.S."/>
            <person name="Banfield J.F."/>
        </authorList>
    </citation>
    <scope>NUCLEOTIDE SEQUENCE [LARGE SCALE GENOMIC DNA]</scope>
</reference>
<dbReference type="GO" id="GO:0006351">
    <property type="term" value="P:DNA-templated transcription"/>
    <property type="evidence" value="ECO:0007669"/>
    <property type="project" value="UniProtKB-UniRule"/>
</dbReference>
<dbReference type="NCBIfam" id="TIGR02386">
    <property type="entry name" value="rpoC_TIGR"/>
    <property type="match status" value="1"/>
</dbReference>
<dbReference type="InterPro" id="IPR000722">
    <property type="entry name" value="RNA_pol_asu"/>
</dbReference>
<feature type="region of interest" description="Disordered" evidence="10">
    <location>
        <begin position="1311"/>
        <end position="1338"/>
    </location>
</feature>
<feature type="binding site" evidence="7">
    <location>
        <position position="534"/>
    </location>
    <ligand>
        <name>Mg(2+)</name>
        <dbReference type="ChEBI" id="CHEBI:18420"/>
    </ligand>
</feature>
<keyword evidence="9" id="KW-0175">Coiled coil</keyword>
<evidence type="ECO:0000256" key="4">
    <source>
        <dbReference type="ARBA" id="ARBA00022723"/>
    </source>
</evidence>
<dbReference type="Pfam" id="PF04997">
    <property type="entry name" value="RNA_pol_Rpb1_1"/>
    <property type="match status" value="1"/>
</dbReference>
<dbReference type="STRING" id="1802424.A2480_04735"/>
<feature type="binding site" evidence="7">
    <location>
        <position position="931"/>
    </location>
    <ligand>
        <name>Zn(2+)</name>
        <dbReference type="ChEBI" id="CHEBI:29105"/>
        <label>2</label>
    </ligand>
</feature>
<dbReference type="InterPro" id="IPR006592">
    <property type="entry name" value="RNA_pol_N"/>
</dbReference>
<sequence>MNPIAEQFKIQDFDAVRLKLASPEVIRGWSYGEVSNPETINYRTQKPEKGGLFAEEIFGPSKDWECYCGKYKKVRYKGIICDKCGVEVTHSLVRRERMGHIELSAPVSHIWFLRGVPSKIGLVLDLSVQNLEKVIYFANFIVTAVREDAKTETLEQVKEEYKSKKKQIENEYKRIVDESEKNTDKKIDQEKLLAEAFDLKTQKLKDLDEDFRTVEKELKEITVNRIISESVYQDWSLKYGHIFDAGIGAEAIRYLLEKTDIDVKIAELEEEMLDVMVGARYDKLVRRVKLLKALKTNGIRPEWMVMVAVPVIPPDLRPMVPLDGGRFAASDLNDLYRRVINRNNRLKKLMDLNAPEVITRNEKRMMQEAVDALIDNSARQAKTVVAATGKKRQLKSLADILKGKQGRFRQNLLGKRIDYSGRSVIVVGPTLKLNQCGLPKMMALELFKPFVISQLIKRSYCHNIRSANRYIESDHPEVWDILEEITSDSLVLLNRAPTLHRLGIQAFQPKLIEGKAIQIHPMVCPSFNADFDGDQMAVHVPLTEEAKKEARERMMATHNLLKPATGAPIIRPDKDVAWGIYYMTSTIPPQGGLEKPRLFSNPKEAVLAYRLRKIEMRELISVRLQPGEKPVDTNVGRIILNRVIPEHFGYVNQQLDAKQVGEIVRECLEKCGQERTVQLVDDLKNIGYHYITVSGYSWGMADLPAIPSKNLLIEEGDKSIEEVEEQYQEGLLTKSERHSKIVDIWSNIKDRVTKLAKENLPKDGPTSSMIESGARGSWGQLTQIIGMKGLVASPSGEIIELPVKANFKEGFDVLEYFISTHGARKGSSDTALRTANAGYLTRRLVDVSQDVVIREEDCGDTKGNLITKKESEEMGQTVVGRILGRYLLEEIKDPESGKALIKKGELVTESVARNLTSLDLEQVHVRSVLECRLPKGICKKCYGYDLAYNKPVKIGVPVGIMAAQSIGEPGTQLTMRTFHSGGVAGGSDITQGLPRVEELFEARPPKRRAYMTEVSGQVTVEEIERHMIEGPEGQKLLAPFVGHKIVRVRYQDKDGETYKLNRDEEVLVEEGAKVKEGQLLIRRKDGTEIVSERSGSAKINKKSVKVVRDIEKDKDYIIPPGYVIYVRTGDQVEAGQPITDGHLDLQLLYKLRGKEAVQKYVLKDVQAIYTSQGQKLNDKHIEIIVRQMFSRVNVSDAGDTDLLPGEIIEKAQFMIENAKIKESGGQLAKAQELFLGITKISLSTQSFLSSASFQETARVLINAAVTGKIDPLEGLKENIIIGRLIPAGTGLDPVTVYPEDGSWPVLATEVADEATNDSGDQQTLKEEAPDVGSDQAKE</sequence>
<dbReference type="Gene3D" id="2.40.50.100">
    <property type="match status" value="2"/>
</dbReference>
<evidence type="ECO:0000256" key="9">
    <source>
        <dbReference type="SAM" id="Coils"/>
    </source>
</evidence>
<dbReference type="InterPro" id="IPR007080">
    <property type="entry name" value="RNA_pol_Rpb1_1"/>
</dbReference>
<dbReference type="PANTHER" id="PTHR19376:SF54">
    <property type="entry name" value="DNA-DIRECTED RNA POLYMERASE SUBUNIT BETA"/>
    <property type="match status" value="1"/>
</dbReference>
<dbReference type="InterPro" id="IPR007083">
    <property type="entry name" value="RNA_pol_Rpb1_4"/>
</dbReference>
<dbReference type="Gene3D" id="4.10.860.120">
    <property type="entry name" value="RNA polymerase II, clamp domain"/>
    <property type="match status" value="1"/>
</dbReference>
<name>A0A1F7WD10_9BACT</name>
<dbReference type="SMART" id="SM00663">
    <property type="entry name" value="RPOLA_N"/>
    <property type="match status" value="1"/>
</dbReference>
<dbReference type="Gene3D" id="1.10.132.30">
    <property type="match status" value="1"/>
</dbReference>
<evidence type="ECO:0000256" key="8">
    <source>
        <dbReference type="RuleBase" id="RU004279"/>
    </source>
</evidence>
<evidence type="ECO:0000256" key="3">
    <source>
        <dbReference type="ARBA" id="ARBA00022695"/>
    </source>
</evidence>
<evidence type="ECO:0000256" key="6">
    <source>
        <dbReference type="ARBA" id="ARBA00048552"/>
    </source>
</evidence>
<comment type="catalytic activity">
    <reaction evidence="6 7 8">
        <text>RNA(n) + a ribonucleoside 5'-triphosphate = RNA(n+1) + diphosphate</text>
        <dbReference type="Rhea" id="RHEA:21248"/>
        <dbReference type="Rhea" id="RHEA-COMP:14527"/>
        <dbReference type="Rhea" id="RHEA-COMP:17342"/>
        <dbReference type="ChEBI" id="CHEBI:33019"/>
        <dbReference type="ChEBI" id="CHEBI:61557"/>
        <dbReference type="ChEBI" id="CHEBI:140395"/>
        <dbReference type="EC" id="2.7.7.6"/>
    </reaction>
</comment>
<feature type="binding site" evidence="7">
    <location>
        <position position="532"/>
    </location>
    <ligand>
        <name>Mg(2+)</name>
        <dbReference type="ChEBI" id="CHEBI:18420"/>
    </ligand>
</feature>
<keyword evidence="7" id="KW-0460">Magnesium</keyword>
<dbReference type="InterPro" id="IPR007081">
    <property type="entry name" value="RNA_pol_Rpb1_5"/>
</dbReference>
<feature type="binding site" evidence="7">
    <location>
        <position position="84"/>
    </location>
    <ligand>
        <name>Zn(2+)</name>
        <dbReference type="ChEBI" id="CHEBI:29105"/>
        <label>1</label>
    </ligand>
</feature>
<keyword evidence="2 7" id="KW-0808">Transferase</keyword>
<proteinExistence type="inferred from homology"/>
<evidence type="ECO:0000313" key="13">
    <source>
        <dbReference type="Proteomes" id="UP000176988"/>
    </source>
</evidence>
<keyword evidence="7" id="KW-0862">Zinc</keyword>
<dbReference type="EC" id="2.7.7.6" evidence="7"/>
<dbReference type="EMBL" id="MGFG01000026">
    <property type="protein sequence ID" value="OGM00711.1"/>
    <property type="molecule type" value="Genomic_DNA"/>
</dbReference>
<evidence type="ECO:0000313" key="12">
    <source>
        <dbReference type="EMBL" id="OGM00711.1"/>
    </source>
</evidence>
<dbReference type="Gene3D" id="1.10.274.100">
    <property type="entry name" value="RNA polymerase Rpb1, domain 3"/>
    <property type="match status" value="2"/>
</dbReference>
<evidence type="ECO:0000256" key="7">
    <source>
        <dbReference type="HAMAP-Rule" id="MF_01322"/>
    </source>
</evidence>
<dbReference type="InterPro" id="IPR038120">
    <property type="entry name" value="Rpb1_funnel_sf"/>
</dbReference>
<comment type="cofactor">
    <cofactor evidence="7">
        <name>Zn(2+)</name>
        <dbReference type="ChEBI" id="CHEBI:29105"/>
    </cofactor>
    <text evidence="7">Binds 2 Zn(2+) ions per subunit.</text>
</comment>
<dbReference type="Pfam" id="PF04983">
    <property type="entry name" value="RNA_pol_Rpb1_3"/>
    <property type="match status" value="1"/>
</dbReference>
<dbReference type="InterPro" id="IPR044893">
    <property type="entry name" value="RNA_pol_Rpb1_clamp_domain"/>
</dbReference>
<comment type="cofactor">
    <cofactor evidence="7">
        <name>Mg(2+)</name>
        <dbReference type="ChEBI" id="CHEBI:18420"/>
    </cofactor>
    <text evidence="7">Binds 1 Mg(2+) ion per subunit.</text>
</comment>
<keyword evidence="3 7" id="KW-0548">Nucleotidyltransferase</keyword>
<evidence type="ECO:0000256" key="5">
    <source>
        <dbReference type="ARBA" id="ARBA00023163"/>
    </source>
</evidence>
<keyword evidence="1 7" id="KW-0240">DNA-directed RNA polymerase</keyword>
<accession>A0A1F7WD10</accession>
<dbReference type="GO" id="GO:0000287">
    <property type="term" value="F:magnesium ion binding"/>
    <property type="evidence" value="ECO:0007669"/>
    <property type="project" value="UniProtKB-UniRule"/>
</dbReference>
<dbReference type="GO" id="GO:0003899">
    <property type="term" value="F:DNA-directed RNA polymerase activity"/>
    <property type="evidence" value="ECO:0007669"/>
    <property type="project" value="UniProtKB-UniRule"/>
</dbReference>
<gene>
    <name evidence="7" type="primary">rpoC</name>
    <name evidence="12" type="ORF">A2480_04735</name>
</gene>
<evidence type="ECO:0000256" key="2">
    <source>
        <dbReference type="ARBA" id="ARBA00022679"/>
    </source>
</evidence>
<dbReference type="Pfam" id="PF05000">
    <property type="entry name" value="RNA_pol_Rpb1_4"/>
    <property type="match status" value="1"/>
</dbReference>
<feature type="binding site" evidence="7">
    <location>
        <position position="66"/>
    </location>
    <ligand>
        <name>Zn(2+)</name>
        <dbReference type="ChEBI" id="CHEBI:29105"/>
        <label>1</label>
    </ligand>
</feature>
<keyword evidence="4 7" id="KW-0479">Metal-binding</keyword>
<feature type="binding site" evidence="7">
    <location>
        <position position="68"/>
    </location>
    <ligand>
        <name>Zn(2+)</name>
        <dbReference type="ChEBI" id="CHEBI:29105"/>
        <label>1</label>
    </ligand>
</feature>
<dbReference type="CDD" id="cd01609">
    <property type="entry name" value="RNAP_beta'_N"/>
    <property type="match status" value="1"/>
</dbReference>
<dbReference type="Gene3D" id="1.10.1790.20">
    <property type="match status" value="1"/>
</dbReference>
<dbReference type="CDD" id="cd02655">
    <property type="entry name" value="RNAP_beta'_C"/>
    <property type="match status" value="1"/>
</dbReference>
<dbReference type="GO" id="GO:0000428">
    <property type="term" value="C:DNA-directed RNA polymerase complex"/>
    <property type="evidence" value="ECO:0007669"/>
    <property type="project" value="UniProtKB-KW"/>
</dbReference>
<feature type="binding site" evidence="7">
    <location>
        <position position="530"/>
    </location>
    <ligand>
        <name>Mg(2+)</name>
        <dbReference type="ChEBI" id="CHEBI:18420"/>
    </ligand>
</feature>
<dbReference type="Gene3D" id="2.40.40.20">
    <property type="match status" value="1"/>
</dbReference>
<dbReference type="InterPro" id="IPR012754">
    <property type="entry name" value="DNA-dir_RpoC_beta_prime_bact"/>
</dbReference>
<dbReference type="InterPro" id="IPR045867">
    <property type="entry name" value="DNA-dir_RpoC_beta_prime"/>
</dbReference>
<dbReference type="HAMAP" id="MF_01322">
    <property type="entry name" value="RNApol_bact_RpoC"/>
    <property type="match status" value="1"/>
</dbReference>
<evidence type="ECO:0000256" key="1">
    <source>
        <dbReference type="ARBA" id="ARBA00022478"/>
    </source>
</evidence>
<dbReference type="Proteomes" id="UP000176988">
    <property type="component" value="Unassembled WGS sequence"/>
</dbReference>
<feature type="binding site" evidence="7">
    <location>
        <position position="938"/>
    </location>
    <ligand>
        <name>Zn(2+)</name>
        <dbReference type="ChEBI" id="CHEBI:29105"/>
        <label>2</label>
    </ligand>
</feature>
<dbReference type="Pfam" id="PF04998">
    <property type="entry name" value="RNA_pol_Rpb1_5"/>
    <property type="match status" value="1"/>
</dbReference>
<dbReference type="GO" id="GO:0003677">
    <property type="term" value="F:DNA binding"/>
    <property type="evidence" value="ECO:0007669"/>
    <property type="project" value="UniProtKB-UniRule"/>
</dbReference>
<keyword evidence="5 7" id="KW-0804">Transcription</keyword>
<feature type="binding site" evidence="7">
    <location>
        <position position="81"/>
    </location>
    <ligand>
        <name>Zn(2+)</name>
        <dbReference type="ChEBI" id="CHEBI:29105"/>
        <label>1</label>
    </ligand>
</feature>
<comment type="subunit">
    <text evidence="7">The RNAP catalytic core consists of 2 alpha, 1 beta, 1 beta' and 1 omega subunit. When a sigma factor is associated with the core the holoenzyme is formed, which can initiate transcription.</text>
</comment>
<feature type="binding site" evidence="7">
    <location>
        <position position="941"/>
    </location>
    <ligand>
        <name>Zn(2+)</name>
        <dbReference type="ChEBI" id="CHEBI:29105"/>
        <label>2</label>
    </ligand>
</feature>
<dbReference type="Pfam" id="PF00623">
    <property type="entry name" value="RNA_pol_Rpb1_2"/>
    <property type="match status" value="2"/>
</dbReference>
<dbReference type="PANTHER" id="PTHR19376">
    <property type="entry name" value="DNA-DIRECTED RNA POLYMERASE"/>
    <property type="match status" value="1"/>
</dbReference>
<dbReference type="Gene3D" id="1.10.150.390">
    <property type="match status" value="1"/>
</dbReference>
<comment type="caution">
    <text evidence="12">The sequence shown here is derived from an EMBL/GenBank/DDBJ whole genome shotgun (WGS) entry which is preliminary data.</text>
</comment>
<dbReference type="SUPFAM" id="SSF64484">
    <property type="entry name" value="beta and beta-prime subunits of DNA dependent RNA-polymerase"/>
    <property type="match status" value="1"/>
</dbReference>